<proteinExistence type="predicted"/>
<dbReference type="InterPro" id="IPR013120">
    <property type="entry name" value="FAR_NAD-bd"/>
</dbReference>
<dbReference type="NCBIfam" id="TIGR01746">
    <property type="entry name" value="Thioester-redct"/>
    <property type="match status" value="1"/>
</dbReference>
<keyword evidence="6" id="KW-1185">Reference proteome</keyword>
<evidence type="ECO:0000259" key="3">
    <source>
        <dbReference type="PROSITE" id="PS50075"/>
    </source>
</evidence>
<dbReference type="InterPro" id="IPR020845">
    <property type="entry name" value="AMP-binding_CS"/>
</dbReference>
<dbReference type="PRINTS" id="PR00154">
    <property type="entry name" value="AMPBINDING"/>
</dbReference>
<reference evidence="4" key="1">
    <citation type="submission" date="2022-06" db="EMBL/GenBank/DDBJ databases">
        <title>Draft genome sequences of Pectobacterium carotovorum subsp. carotovorum str. NBRC12380.</title>
        <authorList>
            <person name="Wakabayashi Y."/>
            <person name="Kojima K."/>
        </authorList>
    </citation>
    <scope>NUCLEOTIDE SEQUENCE</scope>
    <source>
        <strain evidence="4">NBRC 12380</strain>
    </source>
</reference>
<dbReference type="Gene3D" id="3.40.50.720">
    <property type="entry name" value="NAD(P)-binding Rossmann-like Domain"/>
    <property type="match status" value="1"/>
</dbReference>
<evidence type="ECO:0000256" key="1">
    <source>
        <dbReference type="ARBA" id="ARBA00022450"/>
    </source>
</evidence>
<dbReference type="EMBL" id="BSRL01000002">
    <property type="protein sequence ID" value="GLV68637.1"/>
    <property type="molecule type" value="Genomic_DNA"/>
</dbReference>
<dbReference type="Pfam" id="PF00550">
    <property type="entry name" value="PP-binding"/>
    <property type="match status" value="1"/>
</dbReference>
<dbReference type="InterPro" id="IPR009081">
    <property type="entry name" value="PP-bd_ACP"/>
</dbReference>
<dbReference type="SUPFAM" id="SSF51735">
    <property type="entry name" value="NAD(P)-binding Rossmann-fold domains"/>
    <property type="match status" value="1"/>
</dbReference>
<keyword evidence="2" id="KW-0597">Phosphoprotein</keyword>
<dbReference type="InterPro" id="IPR010080">
    <property type="entry name" value="Thioester_reductase-like_dom"/>
</dbReference>
<dbReference type="PROSITE" id="PS50075">
    <property type="entry name" value="CARRIER"/>
    <property type="match status" value="1"/>
</dbReference>
<dbReference type="NCBIfam" id="TIGR01733">
    <property type="entry name" value="AA-adenyl-dom"/>
    <property type="match status" value="1"/>
</dbReference>
<dbReference type="InterPro" id="IPR000873">
    <property type="entry name" value="AMP-dep_synth/lig_dom"/>
</dbReference>
<organism evidence="5 7">
    <name type="scientific">Pectobacterium carotovorum subsp. carotovorum</name>
    <name type="common">Erwinia carotovora subsp. carotovora</name>
    <dbReference type="NCBI Taxonomy" id="555"/>
    <lineage>
        <taxon>Bacteria</taxon>
        <taxon>Pseudomonadati</taxon>
        <taxon>Pseudomonadota</taxon>
        <taxon>Gammaproteobacteria</taxon>
        <taxon>Enterobacterales</taxon>
        <taxon>Pectobacteriaceae</taxon>
        <taxon>Pectobacterium</taxon>
    </lineage>
</organism>
<evidence type="ECO:0000313" key="4">
    <source>
        <dbReference type="EMBL" id="GKX46591.1"/>
    </source>
</evidence>
<dbReference type="CDD" id="cd05930">
    <property type="entry name" value="A_NRPS"/>
    <property type="match status" value="1"/>
</dbReference>
<dbReference type="Proteomes" id="UP001165145">
    <property type="component" value="Unassembled WGS sequence"/>
</dbReference>
<dbReference type="PANTHER" id="PTHR44845:SF6">
    <property type="entry name" value="BETA-ALANINE-ACTIVATING ENZYME"/>
    <property type="match status" value="1"/>
</dbReference>
<comment type="caution">
    <text evidence="5">The sequence shown here is derived from an EMBL/GenBank/DDBJ whole genome shotgun (WGS) entry which is preliminary data.</text>
</comment>
<dbReference type="PROSITE" id="PS00455">
    <property type="entry name" value="AMP_BINDING"/>
    <property type="match status" value="1"/>
</dbReference>
<dbReference type="PANTHER" id="PTHR44845">
    <property type="entry name" value="CARRIER DOMAIN-CONTAINING PROTEIN"/>
    <property type="match status" value="1"/>
</dbReference>
<protein>
    <submittedName>
        <fullName evidence="5">Non-ribosomal peptide synthase</fullName>
    </submittedName>
</protein>
<dbReference type="AlphaFoldDB" id="A0AAI9KZY9"/>
<dbReference type="Pfam" id="PF13193">
    <property type="entry name" value="AMP-binding_C"/>
    <property type="match status" value="1"/>
</dbReference>
<accession>A0AAI9KZY9</accession>
<dbReference type="InterPro" id="IPR042099">
    <property type="entry name" value="ANL_N_sf"/>
</dbReference>
<evidence type="ECO:0000313" key="6">
    <source>
        <dbReference type="Proteomes" id="UP001058167"/>
    </source>
</evidence>
<dbReference type="FunFam" id="3.40.50.980:FF:000001">
    <property type="entry name" value="Non-ribosomal peptide synthetase"/>
    <property type="match status" value="1"/>
</dbReference>
<dbReference type="SUPFAM" id="SSF47336">
    <property type="entry name" value="ACP-like"/>
    <property type="match status" value="1"/>
</dbReference>
<dbReference type="Gene3D" id="3.40.50.12780">
    <property type="entry name" value="N-terminal domain of ligase-like"/>
    <property type="match status" value="1"/>
</dbReference>
<dbReference type="Proteomes" id="UP001058167">
    <property type="component" value="Unassembled WGS sequence"/>
</dbReference>
<dbReference type="Gene3D" id="3.30.300.30">
    <property type="match status" value="1"/>
</dbReference>
<dbReference type="InterPro" id="IPR036291">
    <property type="entry name" value="NAD(P)-bd_dom_sf"/>
</dbReference>
<evidence type="ECO:0000313" key="5">
    <source>
        <dbReference type="EMBL" id="GLV68637.1"/>
    </source>
</evidence>
<name>A0AAI9KZY9_PECCC</name>
<dbReference type="InterPro" id="IPR010071">
    <property type="entry name" value="AA_adenyl_dom"/>
</dbReference>
<evidence type="ECO:0000256" key="2">
    <source>
        <dbReference type="ARBA" id="ARBA00022553"/>
    </source>
</evidence>
<dbReference type="Gene3D" id="1.10.1200.10">
    <property type="entry name" value="ACP-like"/>
    <property type="match status" value="1"/>
</dbReference>
<evidence type="ECO:0000313" key="7">
    <source>
        <dbReference type="Proteomes" id="UP001165145"/>
    </source>
</evidence>
<sequence>MSYLDLHHASNAVANFLVSKGITCGDYVPIVAERNSNYIIALLGVMKLGAAYVPIDSHYPEKRKRYILDKVGQPFFLNTTHHDENIDQFSSFDVNHIVSHYASAFEIDNISGNDLAYVIFTSGTTGNPKGVMVEHHSLTTIVAWHNAFLSVNECSRSTLMAGVAFDVAQLEIWSPLIAGGTLIIPDEETRLSTAALMDFFARQRLTHAFIPTAMVRDFIKQPPGDGLVLQHLFTAGEKLPSVDTRGLPYALTDYYGPTETTIFATANRVEKRGDKHEAHSIGWPIADTSIAILTPDGKPVEKGGIGELFISGSALARGYLNNKALTAEKFPFHPQLQRRVFRSGDLGRWLDDGRIQYLGRLDDQIKIRGNRIELSEIEEALLNHCAVSGCAVIATSPDNLAGRQLLAFVVANQSPFEAAALKQQLRETLPDYMVPAIFIPVAVIPLNPNGKIDKSGLRARYEAGEWSSSCGEQSGEYRAEEQQIAAIWRQVLGHEHFSHTDSFFDVGGHSLLAASLMKEIGEALQVRTWIRDIYENSHIQALASALAERKNTPEPSLDREPIRQLQEDVRLPEGVTFNRVEGIQGLATQRHILLTGVTGFVGIHLLLDLLNSGHADIHCPVRRTVHADSEERLNATLEKYALGLSALQRRRVHLYHADLAEPHLGMSRSDYSWLVDNVDTIYHSASAVNFIQPYSWMKRDNVQGLIELVRFAGENKTKALILLSTISVYSWGHLYTHKRVMYEHDDIGQNLEAVITDIGYVRSKWVMENIADLAASQGLPLITFRLGYATYHSQSGACASYQWWGRLVKTCIESGTIPDLHRLYEGLTSVDYMTSAICWIARNPEAVGKKFNLIHAGENNLTLKAFFRRLEETFGYSFTPLPYAQWLRSWEKDRNAHLYPLLSLFKDNMYDGKSTVELYQDTYQWDCANVKHFLQGSGIEEPRFSRQELHAYLAWLQIPLAVPEE</sequence>
<feature type="domain" description="Carrier" evidence="3">
    <location>
        <begin position="475"/>
        <end position="550"/>
    </location>
</feature>
<reference evidence="5" key="2">
    <citation type="submission" date="2023-02" db="EMBL/GenBank/DDBJ databases">
        <title>Pectobacterium carotovorum subsp. carotovorum NBRC 12380.</title>
        <authorList>
            <person name="Ichikawa N."/>
            <person name="Sato H."/>
            <person name="Tonouchi N."/>
        </authorList>
    </citation>
    <scope>NUCLEOTIDE SEQUENCE</scope>
    <source>
        <strain evidence="5">NBRC 12380</strain>
    </source>
</reference>
<dbReference type="Pfam" id="PF00501">
    <property type="entry name" value="AMP-binding"/>
    <property type="match status" value="1"/>
</dbReference>
<dbReference type="InterPro" id="IPR045851">
    <property type="entry name" value="AMP-bd_C_sf"/>
</dbReference>
<dbReference type="SUPFAM" id="SSF56801">
    <property type="entry name" value="Acetyl-CoA synthetase-like"/>
    <property type="match status" value="1"/>
</dbReference>
<dbReference type="Pfam" id="PF07993">
    <property type="entry name" value="NAD_binding_4"/>
    <property type="match status" value="1"/>
</dbReference>
<dbReference type="InterPro" id="IPR020459">
    <property type="entry name" value="AMP-binding"/>
</dbReference>
<dbReference type="EMBL" id="BRLF01000002">
    <property type="protein sequence ID" value="GKX46591.1"/>
    <property type="molecule type" value="Genomic_DNA"/>
</dbReference>
<gene>
    <name evidence="5" type="ORF">Pcaca03_10810</name>
    <name evidence="4" type="ORF">SOASR016_13430</name>
</gene>
<dbReference type="InterPro" id="IPR036736">
    <property type="entry name" value="ACP-like_sf"/>
</dbReference>
<dbReference type="InterPro" id="IPR025110">
    <property type="entry name" value="AMP-bd_C"/>
</dbReference>
<keyword evidence="1" id="KW-0596">Phosphopantetheine</keyword>